<dbReference type="Proteomes" id="UP000515152">
    <property type="component" value="Chromosome 18"/>
</dbReference>
<dbReference type="InterPro" id="IPR022776">
    <property type="entry name" value="TRM13/UPF0224_CHHC_Znf_dom"/>
</dbReference>
<evidence type="ECO:0000256" key="1">
    <source>
        <dbReference type="ARBA" id="ARBA00022723"/>
    </source>
</evidence>
<keyword evidence="3" id="KW-0862">Zinc</keyword>
<feature type="domain" description="CHHC U11-48K-type" evidence="4">
    <location>
        <begin position="72"/>
        <end position="99"/>
    </location>
</feature>
<proteinExistence type="predicted"/>
<evidence type="ECO:0000313" key="7">
    <source>
        <dbReference type="RefSeq" id="XP_031441199.1"/>
    </source>
</evidence>
<gene>
    <name evidence="6 7" type="primary">LOC105893945</name>
</gene>
<evidence type="ECO:0000256" key="3">
    <source>
        <dbReference type="ARBA" id="ARBA00022833"/>
    </source>
</evidence>
<dbReference type="Pfam" id="PF05253">
    <property type="entry name" value="zf-U11-48K"/>
    <property type="match status" value="2"/>
</dbReference>
<name>A0A6P8GPS2_CLUHA</name>
<reference evidence="6 7" key="1">
    <citation type="submission" date="2025-04" db="UniProtKB">
        <authorList>
            <consortium name="RefSeq"/>
        </authorList>
    </citation>
    <scope>IDENTIFICATION</scope>
</reference>
<evidence type="ECO:0000259" key="4">
    <source>
        <dbReference type="PROSITE" id="PS51800"/>
    </source>
</evidence>
<dbReference type="PROSITE" id="PS51800">
    <property type="entry name" value="ZF_CHHC_U11_48K"/>
    <property type="match status" value="2"/>
</dbReference>
<keyword evidence="5" id="KW-1185">Reference proteome</keyword>
<dbReference type="InterPro" id="IPR036236">
    <property type="entry name" value="Znf_C2H2_sf"/>
</dbReference>
<dbReference type="PANTHER" id="PTHR21402:SF5">
    <property type="entry name" value="GAMETOCYTE SPECIFIC FACTOR 1"/>
    <property type="match status" value="1"/>
</dbReference>
<feature type="domain" description="CHHC U11-48K-type" evidence="4">
    <location>
        <begin position="38"/>
        <end position="65"/>
    </location>
</feature>
<dbReference type="GeneID" id="105893945"/>
<dbReference type="GeneTree" id="ENSGT00940000164745"/>
<organism evidence="5 7">
    <name type="scientific">Clupea harengus</name>
    <name type="common">Atlantic herring</name>
    <dbReference type="NCBI Taxonomy" id="7950"/>
    <lineage>
        <taxon>Eukaryota</taxon>
        <taxon>Metazoa</taxon>
        <taxon>Chordata</taxon>
        <taxon>Craniata</taxon>
        <taxon>Vertebrata</taxon>
        <taxon>Euteleostomi</taxon>
        <taxon>Actinopterygii</taxon>
        <taxon>Neopterygii</taxon>
        <taxon>Teleostei</taxon>
        <taxon>Clupei</taxon>
        <taxon>Clupeiformes</taxon>
        <taxon>Clupeoidei</taxon>
        <taxon>Clupeidae</taxon>
        <taxon>Clupea</taxon>
    </lineage>
</organism>
<dbReference type="SUPFAM" id="SSF57667">
    <property type="entry name" value="beta-beta-alpha zinc fingers"/>
    <property type="match status" value="1"/>
</dbReference>
<dbReference type="RefSeq" id="XP_012675865.1">
    <property type="nucleotide sequence ID" value="XM_012820411.3"/>
</dbReference>
<protein>
    <submittedName>
        <fullName evidence="6 7">Gametocyte-specific factor 1</fullName>
    </submittedName>
</protein>
<dbReference type="InterPro" id="IPR051591">
    <property type="entry name" value="UPF0224_FAM112_RNA_Proc"/>
</dbReference>
<keyword evidence="1" id="KW-0479">Metal-binding</keyword>
<evidence type="ECO:0000313" key="6">
    <source>
        <dbReference type="RefSeq" id="XP_012675865.1"/>
    </source>
</evidence>
<evidence type="ECO:0000256" key="2">
    <source>
        <dbReference type="ARBA" id="ARBA00022771"/>
    </source>
</evidence>
<dbReference type="OrthoDB" id="10069248at2759"/>
<dbReference type="KEGG" id="char:105893945"/>
<dbReference type="AlphaFoldDB" id="A0A6P8GPS2"/>
<dbReference type="RefSeq" id="XP_031441199.1">
    <property type="nucleotide sequence ID" value="XM_031585339.2"/>
</dbReference>
<sequence>MATGFGATCGPTPLYRSFNGSQSDEDPNGDDAWNPDRLVKCPYDPNHMIRQCRFPYHVLKCRKNHPELECDLRTCPYNARHIVLKDGLSQHMAICIDKQAVEEEIGANSELQRKYAVPISTNTLPSSEDWDKEEDSHTPPFVWGVTSQISPSPEVTNNLVPGLRTPHVLPWK</sequence>
<keyword evidence="2" id="KW-0863">Zinc-finger</keyword>
<evidence type="ECO:0000313" key="5">
    <source>
        <dbReference type="Proteomes" id="UP000515152"/>
    </source>
</evidence>
<accession>A0A6P8GPS2</accession>
<dbReference type="GO" id="GO:0008270">
    <property type="term" value="F:zinc ion binding"/>
    <property type="evidence" value="ECO:0007669"/>
    <property type="project" value="UniProtKB-KW"/>
</dbReference>
<dbReference type="PANTHER" id="PTHR21402">
    <property type="entry name" value="GAMETOCYTE SPECIFIC FACTOR 1-RELATED"/>
    <property type="match status" value="1"/>
</dbReference>